<dbReference type="AlphaFoldDB" id="M4B2U7"/>
<dbReference type="EnsemblProtists" id="HpaT800595">
    <property type="protein sequence ID" value="HpaP800595"/>
    <property type="gene ID" value="HpaG800595"/>
</dbReference>
<accession>M4B2U7</accession>
<organism evidence="1 2">
    <name type="scientific">Hyaloperonospora arabidopsidis (strain Emoy2)</name>
    <name type="common">Downy mildew agent</name>
    <name type="synonym">Peronospora arabidopsidis</name>
    <dbReference type="NCBI Taxonomy" id="559515"/>
    <lineage>
        <taxon>Eukaryota</taxon>
        <taxon>Sar</taxon>
        <taxon>Stramenopiles</taxon>
        <taxon>Oomycota</taxon>
        <taxon>Peronosporomycetes</taxon>
        <taxon>Peronosporales</taxon>
        <taxon>Peronosporaceae</taxon>
        <taxon>Hyaloperonospora</taxon>
    </lineage>
</organism>
<proteinExistence type="predicted"/>
<evidence type="ECO:0000313" key="2">
    <source>
        <dbReference type="Proteomes" id="UP000011713"/>
    </source>
</evidence>
<dbReference type="Proteomes" id="UP000011713">
    <property type="component" value="Unassembled WGS sequence"/>
</dbReference>
<dbReference type="eggNOG" id="KOG0303">
    <property type="taxonomic scope" value="Eukaryota"/>
</dbReference>
<name>M4B2U7_HYAAE</name>
<reference evidence="2" key="1">
    <citation type="journal article" date="2010" name="Science">
        <title>Signatures of adaptation to obligate biotrophy in the Hyaloperonospora arabidopsidis genome.</title>
        <authorList>
            <person name="Baxter L."/>
            <person name="Tripathy S."/>
            <person name="Ishaque N."/>
            <person name="Boot N."/>
            <person name="Cabral A."/>
            <person name="Kemen E."/>
            <person name="Thines M."/>
            <person name="Ah-Fong A."/>
            <person name="Anderson R."/>
            <person name="Badejoko W."/>
            <person name="Bittner-Eddy P."/>
            <person name="Boore J.L."/>
            <person name="Chibucos M.C."/>
            <person name="Coates M."/>
            <person name="Dehal P."/>
            <person name="Delehaunty K."/>
            <person name="Dong S."/>
            <person name="Downton P."/>
            <person name="Dumas B."/>
            <person name="Fabro G."/>
            <person name="Fronick C."/>
            <person name="Fuerstenberg S.I."/>
            <person name="Fulton L."/>
            <person name="Gaulin E."/>
            <person name="Govers F."/>
            <person name="Hughes L."/>
            <person name="Humphray S."/>
            <person name="Jiang R.H."/>
            <person name="Judelson H."/>
            <person name="Kamoun S."/>
            <person name="Kyung K."/>
            <person name="Meijer H."/>
            <person name="Minx P."/>
            <person name="Morris P."/>
            <person name="Nelson J."/>
            <person name="Phuntumart V."/>
            <person name="Qutob D."/>
            <person name="Rehmany A."/>
            <person name="Rougon-Cardoso A."/>
            <person name="Ryden P."/>
            <person name="Torto-Alalibo T."/>
            <person name="Studholme D."/>
            <person name="Wang Y."/>
            <person name="Win J."/>
            <person name="Wood J."/>
            <person name="Clifton S.W."/>
            <person name="Rogers J."/>
            <person name="Van den Ackerveken G."/>
            <person name="Jones J.D."/>
            <person name="McDowell J.M."/>
            <person name="Beynon J."/>
            <person name="Tyler B.M."/>
        </authorList>
    </citation>
    <scope>NUCLEOTIDE SEQUENCE [LARGE SCALE GENOMIC DNA]</scope>
    <source>
        <strain evidence="2">Emoy2</strain>
    </source>
</reference>
<dbReference type="HOGENOM" id="CLU_2125849_0_0_1"/>
<keyword evidence="2" id="KW-1185">Reference proteome</keyword>
<dbReference type="EMBL" id="JH598094">
    <property type="status" value="NOT_ANNOTATED_CDS"/>
    <property type="molecule type" value="Genomic_DNA"/>
</dbReference>
<reference evidence="1" key="2">
    <citation type="submission" date="2015-06" db="UniProtKB">
        <authorList>
            <consortium name="EnsemblProtists"/>
        </authorList>
    </citation>
    <scope>IDENTIFICATION</scope>
    <source>
        <strain evidence="1">Emoy2</strain>
    </source>
</reference>
<evidence type="ECO:0000313" key="1">
    <source>
        <dbReference type="EnsemblProtists" id="HpaP800595"/>
    </source>
</evidence>
<dbReference type="VEuPathDB" id="FungiDB:HpaG800595"/>
<sequence length="114" mass="12403">MGAKYGHKLMYVQGKEEPRNDVIYFGDKRAAFSTQALRAIAANPTYWAVPVVGAGGPVLVEKLGATGKAQHGAVLVLKGQKTASLRPGHLTPPFSFEFFRELKQTHPTLQETPL</sequence>
<protein>
    <submittedName>
        <fullName evidence="1">Uncharacterized protein</fullName>
    </submittedName>
</protein>
<dbReference type="InParanoid" id="M4B2U7"/>